<dbReference type="PROSITE" id="PS00108">
    <property type="entry name" value="PROTEIN_KINASE_ST"/>
    <property type="match status" value="1"/>
</dbReference>
<dbReference type="PROSITE" id="PS00107">
    <property type="entry name" value="PROTEIN_KINASE_ATP"/>
    <property type="match status" value="1"/>
</dbReference>
<accession>E1EXI7</accession>
<keyword evidence="3 6" id="KW-0547">Nucleotide-binding</keyword>
<dbReference type="InterPro" id="IPR000719">
    <property type="entry name" value="Prot_kinase_dom"/>
</dbReference>
<evidence type="ECO:0000256" key="7">
    <source>
        <dbReference type="SAM" id="MobiDB-lite"/>
    </source>
</evidence>
<evidence type="ECO:0000259" key="8">
    <source>
        <dbReference type="PROSITE" id="PS50011"/>
    </source>
</evidence>
<evidence type="ECO:0000313" key="10">
    <source>
        <dbReference type="Proteomes" id="UP000008974"/>
    </source>
</evidence>
<dbReference type="PANTHER" id="PTHR11584">
    <property type="entry name" value="SERINE/THREONINE PROTEIN KINASE"/>
    <property type="match status" value="1"/>
</dbReference>
<dbReference type="InterPro" id="IPR008271">
    <property type="entry name" value="Ser/Thr_kinase_AS"/>
</dbReference>
<feature type="region of interest" description="Disordered" evidence="7">
    <location>
        <begin position="285"/>
        <end position="304"/>
    </location>
</feature>
<evidence type="ECO:0000256" key="1">
    <source>
        <dbReference type="ARBA" id="ARBA00022527"/>
    </source>
</evidence>
<evidence type="ECO:0000256" key="4">
    <source>
        <dbReference type="ARBA" id="ARBA00022777"/>
    </source>
</evidence>
<proteinExistence type="predicted"/>
<reference evidence="9 10" key="1">
    <citation type="journal article" date="2010" name="BMC Genomics">
        <title>Genome analysis and comparative genomics of a Giardia intestinalis assemblage E isolate.</title>
        <authorList>
            <person name="Jerlstrom-Hultqvist J."/>
            <person name="Franzen O."/>
            <person name="Ankarklev J."/>
            <person name="Xu F."/>
            <person name="Nohynkova E."/>
            <person name="Andersson J.O."/>
            <person name="Svard S.G."/>
            <person name="Andersson B."/>
        </authorList>
    </citation>
    <scope>NUCLEOTIDE SEQUENCE [LARGE SCALE GENOMIC DNA]</scope>
    <source>
        <strain evidence="9 10">P15</strain>
    </source>
</reference>
<dbReference type="CDD" id="cd06627">
    <property type="entry name" value="STKc_Cdc7_like"/>
    <property type="match status" value="1"/>
</dbReference>
<feature type="region of interest" description="Disordered" evidence="7">
    <location>
        <begin position="721"/>
        <end position="743"/>
    </location>
</feature>
<dbReference type="PANTHER" id="PTHR11584:SF369">
    <property type="entry name" value="MITOGEN-ACTIVATED PROTEIN KINASE KINASE KINASE 19-RELATED"/>
    <property type="match status" value="1"/>
</dbReference>
<gene>
    <name evidence="9" type="ORF">GLP15_1561</name>
</gene>
<feature type="region of interest" description="Disordered" evidence="7">
    <location>
        <begin position="1575"/>
        <end position="1608"/>
    </location>
</feature>
<protein>
    <submittedName>
        <fullName evidence="9">Serine/Threonine protein kinase</fullName>
    </submittedName>
</protein>
<feature type="compositionally biased region" description="Polar residues" evidence="7">
    <location>
        <begin position="1593"/>
        <end position="1608"/>
    </location>
</feature>
<feature type="domain" description="Protein kinase" evidence="8">
    <location>
        <begin position="13"/>
        <end position="267"/>
    </location>
</feature>
<dbReference type="Pfam" id="PF00069">
    <property type="entry name" value="Pkinase"/>
    <property type="match status" value="1"/>
</dbReference>
<dbReference type="SMART" id="SM00220">
    <property type="entry name" value="S_TKc"/>
    <property type="match status" value="1"/>
</dbReference>
<feature type="region of interest" description="Disordered" evidence="7">
    <location>
        <begin position="682"/>
        <end position="709"/>
    </location>
</feature>
<dbReference type="PROSITE" id="PS50011">
    <property type="entry name" value="PROTEIN_KINASE_DOM"/>
    <property type="match status" value="1"/>
</dbReference>
<dbReference type="OMA" id="ITENAYE"/>
<keyword evidence="4 9" id="KW-0418">Kinase</keyword>
<keyword evidence="5 6" id="KW-0067">ATP-binding</keyword>
<dbReference type="GO" id="GO:0004674">
    <property type="term" value="F:protein serine/threonine kinase activity"/>
    <property type="evidence" value="ECO:0007669"/>
    <property type="project" value="UniProtKB-KW"/>
</dbReference>
<feature type="binding site" evidence="6">
    <location>
        <position position="42"/>
    </location>
    <ligand>
        <name>ATP</name>
        <dbReference type="ChEBI" id="CHEBI:30616"/>
    </ligand>
</feature>
<evidence type="ECO:0000256" key="6">
    <source>
        <dbReference type="PROSITE-ProRule" id="PRU10141"/>
    </source>
</evidence>
<comment type="caution">
    <text evidence="9">The sequence shown here is derived from an EMBL/GenBank/DDBJ whole genome shotgun (WGS) entry which is preliminary data.</text>
</comment>
<organism evidence="9 10">
    <name type="scientific">Giardia intestinalis (strain P15)</name>
    <name type="common">Giardia lamblia</name>
    <dbReference type="NCBI Taxonomy" id="658858"/>
    <lineage>
        <taxon>Eukaryota</taxon>
        <taxon>Metamonada</taxon>
        <taxon>Diplomonadida</taxon>
        <taxon>Hexamitidae</taxon>
        <taxon>Giardiinae</taxon>
        <taxon>Giardia</taxon>
    </lineage>
</organism>
<keyword evidence="1 9" id="KW-0723">Serine/threonine-protein kinase</keyword>
<dbReference type="Proteomes" id="UP000008974">
    <property type="component" value="Unassembled WGS sequence"/>
</dbReference>
<evidence type="ECO:0000256" key="3">
    <source>
        <dbReference type="ARBA" id="ARBA00022741"/>
    </source>
</evidence>
<dbReference type="InterPro" id="IPR017441">
    <property type="entry name" value="Protein_kinase_ATP_BS"/>
</dbReference>
<dbReference type="STRING" id="658858.E1EXI7"/>
<dbReference type="VEuPathDB" id="GiardiaDB:GLP15_1561"/>
<name>E1EXI7_GIAIA</name>
<evidence type="ECO:0000256" key="5">
    <source>
        <dbReference type="ARBA" id="ARBA00022840"/>
    </source>
</evidence>
<sequence>MQTDNPLTIRGRYTLHCLIGKGAFAKVWKAADEVTGGFVALKQLEPKGKKKAVDQGFIKEVMSEINLLSKLNHSNIVKYRGCFLEQNYLYIILELVDFGSLQTLIKQYDDLGENVIACYIYQILLGLRYLHEQGIIHKDIKAANILMTSSGLCKLTDFGLSQRLQDVDPTVVEGSPYWLAPEVINEEGVSTKSDVWSLGATMIELLTKKPPFHNLTGFAAMYNIATLTEMPLPPNISPECADFLSCCFKIDPHERYSCAELLNHPWLVKNANSLMRQKQLVGPRDSSKLTLTNNMLPPPKGFSLPESVKEFSRESSKGEDAQTIPLTKEPPLVTHVLQNPSHPKSVSPKVSEKPLSKSSIRHSAISSAPQVSSLTHDTLATRLETVRTRRLERDFERSESLFGADPLINIQTDSILSINSDSDDLTLFPDIQDLSDDNKYHSLIGTISNNILDISCKEPPGQDSIIADGVMRHTFMSNILMTPKINKKAIKQHLRMLEKNVFTSYSIVDAHKLLKAISTSQKRKKLSCIFRGHVFPQKQQYIQSVQQDAIADGSGTHQNHTNGEEGLSPFLPYELDLESLQPTETAGVLISNIMEKRGFLSVIQHIDNILINIENSSLASSMNHFNEVCVNLNNLYNTHPIETSVLKSKLKALRERQQNYQGLSLTTPRDQESTHRTKILYSNNQTATQLSSIPDADSNQSSTASGYDSTQMSFSTLKMHNTASLHSPTKPPSRGRHMPSSYAAGTQKASMIRPQYHSLTNTLQSNLHSSSLEPLVLAKVGELASFQEFNHSLLDEALPSKSVNVPFLGAAQEFFGKEFDEKYYLNADLRDRNNKSKRGDPKAAMSLSTRRAIFWNAALTLYMYEYCIELCKILYVLCQYSPRLIMNLTALGLPPLMKRLIDFKISNSITFVESISDFFKTIKSQTCEAVNSESRGFKFMRHSQDAQATLLNDTISTARSGRINGQFDSGTTTNQKSQTQHDTIRSLDCHLTTHLFLTYTTLRNQNTDDKYALKSFLGEFRATADRTLLAFRSFTYSSLPINIGVDRISEKDKERPKYSARKGVKDYYDILHGTTLPARSYPHLLQFPNVPRFSCTSKTLENDHTGLAHYPSMLTGRETPTIVSTTIPTVVPVADKDTGHTNSSIYGEDSYIGFQIDPSTTDSSQKLVSYPCDKDALINVLQGETRTVVSDLLQVFIDGNFASAEFISIDYCLILHSQILQLCDCLLSTKDARFVIQVIGIIYKLLFKDKSSKARKVGILNSKFLTDEKEVFDHVVKLYQLDCVLPPEKAVSTKNSRAGSTSAIQSAKSIVEVPTISTQSYATILITENAYEYIAKSLNILLFWKLLPPILEDSPYNYPTCEVQVIGQRVDWNNPFDLDLSGETSDKLRSILSADKGKDYNETKLKYYLSILAMNEKRVQALEQGIEVYTKLVDLDYAHIIFSKDVLKTYINFISCVLMSCLPTSYTTSPLNNYSSASLPYRIHTIVTTFFASLRKFVLTPDFVQSLTSQTIDILVDLLINIQNYRTDDILDSATYLCHSIIQFPEIHAIALNKGLISVCYRIIYGSLTPVIEGDVSRPHSQRSSPRRPSKKMISQVQEASSSYSPSPITEFSSNVVELAMEIILRTSALRPTKRFPNQQKRQNRLMVPYQSLLEKIFKEFSTIEDGREQWLSKIFNLAATYPNKVLCLLSWFFDCSKYSHIQQSWRRIINVIVSPTNLAKLSVLLSTEKIASEVIGDLTRFIKQHESIPQFLSSDQQFLQRLFVNLRASKQNTTRKGCMDIFEHIYLHSSHPRQLITRYNIRKLMIVLSYERPTTENGTDGHARTALAMKAQTFLAYIQSFELMQ</sequence>
<evidence type="ECO:0000256" key="2">
    <source>
        <dbReference type="ARBA" id="ARBA00022679"/>
    </source>
</evidence>
<dbReference type="SUPFAM" id="SSF56112">
    <property type="entry name" value="Protein kinase-like (PK-like)"/>
    <property type="match status" value="1"/>
</dbReference>
<keyword evidence="2" id="KW-0808">Transferase</keyword>
<dbReference type="OrthoDB" id="266718at2759"/>
<dbReference type="GO" id="GO:0005524">
    <property type="term" value="F:ATP binding"/>
    <property type="evidence" value="ECO:0007669"/>
    <property type="project" value="UniProtKB-UniRule"/>
</dbReference>
<evidence type="ECO:0000313" key="9">
    <source>
        <dbReference type="EMBL" id="EFO65074.1"/>
    </source>
</evidence>
<dbReference type="InterPro" id="IPR011009">
    <property type="entry name" value="Kinase-like_dom_sf"/>
</dbReference>
<dbReference type="EMBL" id="ACVC01000048">
    <property type="protein sequence ID" value="EFO65074.1"/>
    <property type="molecule type" value="Genomic_DNA"/>
</dbReference>
<dbReference type="Gene3D" id="1.10.510.10">
    <property type="entry name" value="Transferase(Phosphotransferase) domain 1"/>
    <property type="match status" value="1"/>
</dbReference>